<dbReference type="InterPro" id="IPR036097">
    <property type="entry name" value="HisK_dim/P_sf"/>
</dbReference>
<evidence type="ECO:0000259" key="9">
    <source>
        <dbReference type="PROSITE" id="PS50109"/>
    </source>
</evidence>
<evidence type="ECO:0000256" key="2">
    <source>
        <dbReference type="ARBA" id="ARBA00012438"/>
    </source>
</evidence>
<dbReference type="InterPro" id="IPR005467">
    <property type="entry name" value="His_kinase_dom"/>
</dbReference>
<dbReference type="FunFam" id="3.30.565.10:FF:000006">
    <property type="entry name" value="Sensor histidine kinase WalK"/>
    <property type="match status" value="1"/>
</dbReference>
<proteinExistence type="predicted"/>
<organism evidence="10 11">
    <name type="scientific">Peloplasma aerotolerans</name>
    <dbReference type="NCBI Taxonomy" id="3044389"/>
    <lineage>
        <taxon>Bacteria</taxon>
        <taxon>Bacillati</taxon>
        <taxon>Mycoplasmatota</taxon>
        <taxon>Mollicutes</taxon>
        <taxon>Acholeplasmatales</taxon>
        <taxon>Acholeplasmataceae</taxon>
        <taxon>Peloplasma</taxon>
    </lineage>
</organism>
<dbReference type="GO" id="GO:0005524">
    <property type="term" value="F:ATP binding"/>
    <property type="evidence" value="ECO:0007669"/>
    <property type="project" value="UniProtKB-KW"/>
</dbReference>
<keyword evidence="8" id="KW-0812">Transmembrane</keyword>
<evidence type="ECO:0000256" key="8">
    <source>
        <dbReference type="SAM" id="Phobius"/>
    </source>
</evidence>
<evidence type="ECO:0000256" key="4">
    <source>
        <dbReference type="ARBA" id="ARBA00022679"/>
    </source>
</evidence>
<keyword evidence="8" id="KW-1133">Transmembrane helix</keyword>
<feature type="domain" description="Histidine kinase" evidence="9">
    <location>
        <begin position="351"/>
        <end position="562"/>
    </location>
</feature>
<dbReference type="RefSeq" id="WP_282839390.1">
    <property type="nucleotide sequence ID" value="NZ_JASCXW010000014.1"/>
</dbReference>
<keyword evidence="10" id="KW-0547">Nucleotide-binding</keyword>
<comment type="catalytic activity">
    <reaction evidence="1">
        <text>ATP + protein L-histidine = ADP + protein N-phospho-L-histidine.</text>
        <dbReference type="EC" id="2.7.13.3"/>
    </reaction>
</comment>
<keyword evidence="5" id="KW-0418">Kinase</keyword>
<dbReference type="Gene3D" id="3.30.565.10">
    <property type="entry name" value="Histidine kinase-like ATPase, C-terminal domain"/>
    <property type="match status" value="1"/>
</dbReference>
<gene>
    <name evidence="10" type="ORF">QJ521_05270</name>
</gene>
<dbReference type="GO" id="GO:0004721">
    <property type="term" value="F:phosphoprotein phosphatase activity"/>
    <property type="evidence" value="ECO:0007669"/>
    <property type="project" value="TreeGrafter"/>
</dbReference>
<dbReference type="SUPFAM" id="SSF55874">
    <property type="entry name" value="ATPase domain of HSP90 chaperone/DNA topoisomerase II/histidine kinase"/>
    <property type="match status" value="1"/>
</dbReference>
<dbReference type="EMBL" id="JASCXW010000014">
    <property type="protein sequence ID" value="MDI6452963.1"/>
    <property type="molecule type" value="Genomic_DNA"/>
</dbReference>
<dbReference type="CDD" id="cd00082">
    <property type="entry name" value="HisKA"/>
    <property type="match status" value="1"/>
</dbReference>
<dbReference type="SUPFAM" id="SSF47384">
    <property type="entry name" value="Homodimeric domain of signal transducing histidine kinase"/>
    <property type="match status" value="1"/>
</dbReference>
<protein>
    <recommendedName>
        <fullName evidence="2">histidine kinase</fullName>
        <ecNumber evidence="2">2.7.13.3</ecNumber>
    </recommendedName>
</protein>
<reference evidence="10" key="1">
    <citation type="submission" date="2023-05" db="EMBL/GenBank/DDBJ databases">
        <title>Mariniplasma microaerophilum sp. nov., a novel anaerobic mollicute isolated from terrestrial mud volcano, Taman Peninsula, Russia.</title>
        <authorList>
            <person name="Khomyakova M.A."/>
            <person name="Merkel A.Y."/>
            <person name="Slobodkin A.I."/>
        </authorList>
    </citation>
    <scope>NUCLEOTIDE SEQUENCE</scope>
    <source>
        <strain evidence="10">M4Ah</strain>
    </source>
</reference>
<dbReference type="PROSITE" id="PS50109">
    <property type="entry name" value="HIS_KIN"/>
    <property type="match status" value="1"/>
</dbReference>
<keyword evidence="10" id="KW-0067">ATP-binding</keyword>
<dbReference type="InterPro" id="IPR003594">
    <property type="entry name" value="HATPase_dom"/>
</dbReference>
<evidence type="ECO:0000256" key="6">
    <source>
        <dbReference type="ARBA" id="ARBA00023012"/>
    </source>
</evidence>
<comment type="caution">
    <text evidence="10">The sequence shown here is derived from an EMBL/GenBank/DDBJ whole genome shotgun (WGS) entry which is preliminary data.</text>
</comment>
<evidence type="ECO:0000256" key="1">
    <source>
        <dbReference type="ARBA" id="ARBA00000085"/>
    </source>
</evidence>
<accession>A0AAW6U4R1</accession>
<dbReference type="Pfam" id="PF02518">
    <property type="entry name" value="HATPase_c"/>
    <property type="match status" value="1"/>
</dbReference>
<evidence type="ECO:0000256" key="5">
    <source>
        <dbReference type="ARBA" id="ARBA00022777"/>
    </source>
</evidence>
<name>A0AAW6U4R1_9MOLU</name>
<dbReference type="EC" id="2.7.13.3" evidence="2"/>
<dbReference type="Pfam" id="PF00512">
    <property type="entry name" value="HisKA"/>
    <property type="match status" value="1"/>
</dbReference>
<sequence length="562" mass="64433">MKRVLIRNNILLLLGAFMLFFVVVFFALYSFERKNQEDLMNFIIDEVEVEYNVFIGTPLEFVETYQNENGRRITILDQNAIVLADSHDETIGTDKSGRPEIRNLGVVYKRTSDTIDVNLLYIARRLDDDNYLRVAIPVDSKQASYNSIIIVLVLTSAGFILIFYLGLTQVSKNLLEPWKKVKDGLIDLNQGNVQMMSINSPYPEINEIIREINDINLSTLRNLNAIEAYRVQLSEILNELKQGVILFDKDEQFVFFNDDAKTLFNFDDDAYLKPSYYGIRDAQIRESITKANHDKMTSTFDSTIDGKTIEVRIFNVDAQGFNRKEATVLTLFKDVSQERAMEQMKRDFFSHASHELKSPLTAIRGYAELIEHGLVKPEEIIESSHQIVKQTETMSALVEDMLMLSRLENLKEKVYSKQDIDKLLKEVIDNLSAFAKSKNIKLNVNSKPLSFMCDPLDLQKLYKNLIENAIKYSEPNKNVNIDLEQKDDDIIFSVKDQGIGIEPEYQQRVFERFFRVDKGRLDGGTGLGLAIVKHIALKYNGSVELSSTLSKGTKMTIKLKIE</sequence>
<dbReference type="PRINTS" id="PR00344">
    <property type="entry name" value="BCTRLSENSOR"/>
</dbReference>
<dbReference type="CDD" id="cd00075">
    <property type="entry name" value="HATPase"/>
    <property type="match status" value="1"/>
</dbReference>
<feature type="transmembrane region" description="Helical" evidence="8">
    <location>
        <begin position="12"/>
        <end position="31"/>
    </location>
</feature>
<dbReference type="Gene3D" id="3.30.450.20">
    <property type="entry name" value="PAS domain"/>
    <property type="match status" value="1"/>
</dbReference>
<keyword evidence="11" id="KW-1185">Reference proteome</keyword>
<evidence type="ECO:0000256" key="3">
    <source>
        <dbReference type="ARBA" id="ARBA00022553"/>
    </source>
</evidence>
<dbReference type="SMART" id="SM00387">
    <property type="entry name" value="HATPase_c"/>
    <property type="match status" value="1"/>
</dbReference>
<dbReference type="GO" id="GO:0000155">
    <property type="term" value="F:phosphorelay sensor kinase activity"/>
    <property type="evidence" value="ECO:0007669"/>
    <property type="project" value="InterPro"/>
</dbReference>
<dbReference type="InterPro" id="IPR003661">
    <property type="entry name" value="HisK_dim/P_dom"/>
</dbReference>
<dbReference type="InterPro" id="IPR050351">
    <property type="entry name" value="BphY/WalK/GraS-like"/>
</dbReference>
<dbReference type="SMART" id="SM00388">
    <property type="entry name" value="HisKA"/>
    <property type="match status" value="1"/>
</dbReference>
<evidence type="ECO:0000313" key="11">
    <source>
        <dbReference type="Proteomes" id="UP001431532"/>
    </source>
</evidence>
<dbReference type="PANTHER" id="PTHR45453">
    <property type="entry name" value="PHOSPHATE REGULON SENSOR PROTEIN PHOR"/>
    <property type="match status" value="1"/>
</dbReference>
<evidence type="ECO:0000313" key="10">
    <source>
        <dbReference type="EMBL" id="MDI6452963.1"/>
    </source>
</evidence>
<dbReference type="PANTHER" id="PTHR45453:SF1">
    <property type="entry name" value="PHOSPHATE REGULON SENSOR PROTEIN PHOR"/>
    <property type="match status" value="1"/>
</dbReference>
<keyword evidence="7 8" id="KW-0472">Membrane</keyword>
<keyword evidence="3" id="KW-0597">Phosphoprotein</keyword>
<dbReference type="FunFam" id="1.10.287.130:FF:000001">
    <property type="entry name" value="Two-component sensor histidine kinase"/>
    <property type="match status" value="1"/>
</dbReference>
<dbReference type="InterPro" id="IPR004358">
    <property type="entry name" value="Sig_transdc_His_kin-like_C"/>
</dbReference>
<dbReference type="GO" id="GO:0016036">
    <property type="term" value="P:cellular response to phosphate starvation"/>
    <property type="evidence" value="ECO:0007669"/>
    <property type="project" value="TreeGrafter"/>
</dbReference>
<dbReference type="GO" id="GO:0005886">
    <property type="term" value="C:plasma membrane"/>
    <property type="evidence" value="ECO:0007669"/>
    <property type="project" value="TreeGrafter"/>
</dbReference>
<keyword evidence="4" id="KW-0808">Transferase</keyword>
<dbReference type="Gene3D" id="1.10.287.130">
    <property type="match status" value="1"/>
</dbReference>
<dbReference type="InterPro" id="IPR036890">
    <property type="entry name" value="HATPase_C_sf"/>
</dbReference>
<dbReference type="Proteomes" id="UP001431532">
    <property type="component" value="Unassembled WGS sequence"/>
</dbReference>
<evidence type="ECO:0000256" key="7">
    <source>
        <dbReference type="ARBA" id="ARBA00023136"/>
    </source>
</evidence>
<feature type="transmembrane region" description="Helical" evidence="8">
    <location>
        <begin position="148"/>
        <end position="167"/>
    </location>
</feature>
<dbReference type="AlphaFoldDB" id="A0AAW6U4R1"/>
<keyword evidence="6" id="KW-0902">Two-component regulatory system</keyword>